<dbReference type="InterPro" id="IPR024961">
    <property type="entry name" value="T2SS_GspC_N"/>
</dbReference>
<evidence type="ECO:0000256" key="7">
    <source>
        <dbReference type="ARBA" id="ARBA00022989"/>
    </source>
</evidence>
<evidence type="ECO:0000256" key="3">
    <source>
        <dbReference type="ARBA" id="ARBA00022475"/>
    </source>
</evidence>
<keyword evidence="6" id="KW-0653">Protein transport</keyword>
<evidence type="ECO:0000256" key="5">
    <source>
        <dbReference type="ARBA" id="ARBA00022692"/>
    </source>
</evidence>
<evidence type="ECO:0000256" key="2">
    <source>
        <dbReference type="ARBA" id="ARBA00022448"/>
    </source>
</evidence>
<keyword evidence="2" id="KW-0813">Transport</keyword>
<comment type="subcellular location">
    <subcellularLocation>
        <location evidence="1">Cell inner membrane</location>
    </subcellularLocation>
</comment>
<dbReference type="Proteomes" id="UP000092544">
    <property type="component" value="Unassembled WGS sequence"/>
</dbReference>
<keyword evidence="4" id="KW-0997">Cell inner membrane</keyword>
<keyword evidence="8 9" id="KW-0472">Membrane</keyword>
<dbReference type="AlphaFoldDB" id="A0A1A8TVS4"/>
<feature type="transmembrane region" description="Helical" evidence="9">
    <location>
        <begin position="9"/>
        <end position="29"/>
    </location>
</feature>
<evidence type="ECO:0000256" key="4">
    <source>
        <dbReference type="ARBA" id="ARBA00022519"/>
    </source>
</evidence>
<proteinExistence type="predicted"/>
<evidence type="ECO:0000313" key="11">
    <source>
        <dbReference type="EMBL" id="SBS37919.1"/>
    </source>
</evidence>
<sequence length="172" mass="18744">MTLLSKGQLTFYLVTSTILGVFVAGYIFASQALANSTRQVSLPDILPINSSHPIHSSNMISGELFGTSPSSDQALAVTNLNLTLKGTLPVTQMSQSKGIAIIMIGSNKDKVVYQGESIQRGVTLDNVYEHYVVLSRGTKKEILKFPKSDDKYLVENMADHGMKKRSPPVVQK</sequence>
<keyword evidence="5 9" id="KW-0812">Transmembrane</keyword>
<dbReference type="EMBL" id="FLOB01000023">
    <property type="protein sequence ID" value="SBS37919.1"/>
    <property type="molecule type" value="Genomic_DNA"/>
</dbReference>
<protein>
    <recommendedName>
        <fullName evidence="10">Type II secretion system protein GspC N-terminal domain-containing protein</fullName>
    </recommendedName>
</protein>
<evidence type="ECO:0000259" key="10">
    <source>
        <dbReference type="Pfam" id="PF11356"/>
    </source>
</evidence>
<dbReference type="GO" id="GO:0015031">
    <property type="term" value="P:protein transport"/>
    <property type="evidence" value="ECO:0007669"/>
    <property type="project" value="UniProtKB-KW"/>
</dbReference>
<evidence type="ECO:0000256" key="9">
    <source>
        <dbReference type="SAM" id="Phobius"/>
    </source>
</evidence>
<dbReference type="STRING" id="1792290.MSP8886_04317"/>
<dbReference type="Pfam" id="PF11356">
    <property type="entry name" value="T2SSC"/>
    <property type="match status" value="1"/>
</dbReference>
<name>A0A1A8TVS4_9GAMM</name>
<keyword evidence="12" id="KW-1185">Reference proteome</keyword>
<accession>A0A1A8TVS4</accession>
<evidence type="ECO:0000256" key="6">
    <source>
        <dbReference type="ARBA" id="ARBA00022927"/>
    </source>
</evidence>
<feature type="domain" description="Type II secretion system protein GspC N-terminal" evidence="10">
    <location>
        <begin position="35"/>
        <end position="144"/>
    </location>
</feature>
<evidence type="ECO:0000256" key="8">
    <source>
        <dbReference type="ARBA" id="ARBA00023136"/>
    </source>
</evidence>
<keyword evidence="7 9" id="KW-1133">Transmembrane helix</keyword>
<dbReference type="RefSeq" id="WP_067021028.1">
    <property type="nucleotide sequence ID" value="NZ_FLOB01000023.1"/>
</dbReference>
<organism evidence="11 12">
    <name type="scientific">Marinomonas spartinae</name>
    <dbReference type="NCBI Taxonomy" id="1792290"/>
    <lineage>
        <taxon>Bacteria</taxon>
        <taxon>Pseudomonadati</taxon>
        <taxon>Pseudomonadota</taxon>
        <taxon>Gammaproteobacteria</taxon>
        <taxon>Oceanospirillales</taxon>
        <taxon>Oceanospirillaceae</taxon>
        <taxon>Marinomonas</taxon>
    </lineage>
</organism>
<gene>
    <name evidence="11" type="ORF">MSP8886_04317</name>
</gene>
<evidence type="ECO:0000313" key="12">
    <source>
        <dbReference type="Proteomes" id="UP000092544"/>
    </source>
</evidence>
<dbReference type="GO" id="GO:0005886">
    <property type="term" value="C:plasma membrane"/>
    <property type="evidence" value="ECO:0007669"/>
    <property type="project" value="UniProtKB-SubCell"/>
</dbReference>
<keyword evidence="3" id="KW-1003">Cell membrane</keyword>
<dbReference type="Gene3D" id="2.30.30.830">
    <property type="match status" value="1"/>
</dbReference>
<evidence type="ECO:0000256" key="1">
    <source>
        <dbReference type="ARBA" id="ARBA00004533"/>
    </source>
</evidence>
<reference evidence="11 12" key="1">
    <citation type="submission" date="2016-06" db="EMBL/GenBank/DDBJ databases">
        <authorList>
            <person name="Kjaerup R.B."/>
            <person name="Dalgaard T.S."/>
            <person name="Juul-Madsen H.R."/>
        </authorList>
    </citation>
    <scope>NUCLEOTIDE SEQUENCE [LARGE SCALE GENOMIC DNA]</scope>
    <source>
        <strain evidence="11 12">CECT 8886</strain>
    </source>
</reference>